<protein>
    <submittedName>
        <fullName evidence="2">Resolvase-like protein</fullName>
    </submittedName>
</protein>
<evidence type="ECO:0000313" key="2">
    <source>
        <dbReference type="EMBL" id="PRX44420.1"/>
    </source>
</evidence>
<gene>
    <name evidence="2" type="ORF">B0I32_1517</name>
</gene>
<dbReference type="InterPro" id="IPR036162">
    <property type="entry name" value="Resolvase-like_N_sf"/>
</dbReference>
<evidence type="ECO:0000259" key="1">
    <source>
        <dbReference type="PROSITE" id="PS51736"/>
    </source>
</evidence>
<dbReference type="OrthoDB" id="128993at2"/>
<reference evidence="2 3" key="1">
    <citation type="submission" date="2018-03" db="EMBL/GenBank/DDBJ databases">
        <title>Genomic Encyclopedia of Type Strains, Phase III (KMG-III): the genomes of soil and plant-associated and newly described type strains.</title>
        <authorList>
            <person name="Whitman W."/>
        </authorList>
    </citation>
    <scope>NUCLEOTIDE SEQUENCE [LARGE SCALE GENOMIC DNA]</scope>
    <source>
        <strain evidence="2 3">CGMCC 4.7104</strain>
    </source>
</reference>
<evidence type="ECO:0000313" key="3">
    <source>
        <dbReference type="Proteomes" id="UP000238312"/>
    </source>
</evidence>
<dbReference type="Proteomes" id="UP000238312">
    <property type="component" value="Unassembled WGS sequence"/>
</dbReference>
<dbReference type="Pfam" id="PF00239">
    <property type="entry name" value="Resolvase"/>
    <property type="match status" value="1"/>
</dbReference>
<proteinExistence type="predicted"/>
<dbReference type="GO" id="GO:0000150">
    <property type="term" value="F:DNA strand exchange activity"/>
    <property type="evidence" value="ECO:0007669"/>
    <property type="project" value="InterPro"/>
</dbReference>
<dbReference type="EMBL" id="PVNG01000051">
    <property type="protein sequence ID" value="PRX44420.1"/>
    <property type="molecule type" value="Genomic_DNA"/>
</dbReference>
<keyword evidence="3" id="KW-1185">Reference proteome</keyword>
<sequence>MRVSTRDKNPQLQLDALAASGYDEMVMEKESGKRGLARPAWEALLALPKTGDTPKFWKSDW</sequence>
<name>A0A2T0LMQ8_9ACTN</name>
<dbReference type="GO" id="GO:0003677">
    <property type="term" value="F:DNA binding"/>
    <property type="evidence" value="ECO:0007669"/>
    <property type="project" value="InterPro"/>
</dbReference>
<dbReference type="SUPFAM" id="SSF53041">
    <property type="entry name" value="Resolvase-like"/>
    <property type="match status" value="1"/>
</dbReference>
<dbReference type="PROSITE" id="PS51736">
    <property type="entry name" value="RECOMBINASES_3"/>
    <property type="match status" value="1"/>
</dbReference>
<accession>A0A2T0LMQ8</accession>
<organism evidence="2 3">
    <name type="scientific">Nonomuraea fuscirosea</name>
    <dbReference type="NCBI Taxonomy" id="1291556"/>
    <lineage>
        <taxon>Bacteria</taxon>
        <taxon>Bacillati</taxon>
        <taxon>Actinomycetota</taxon>
        <taxon>Actinomycetes</taxon>
        <taxon>Streptosporangiales</taxon>
        <taxon>Streptosporangiaceae</taxon>
        <taxon>Nonomuraea</taxon>
    </lineage>
</organism>
<dbReference type="InterPro" id="IPR006119">
    <property type="entry name" value="Resolv_N"/>
</dbReference>
<feature type="domain" description="Resolvase/invertase-type recombinase catalytic" evidence="1">
    <location>
        <begin position="1"/>
        <end position="61"/>
    </location>
</feature>
<comment type="caution">
    <text evidence="2">The sequence shown here is derived from an EMBL/GenBank/DDBJ whole genome shotgun (WGS) entry which is preliminary data.</text>
</comment>
<dbReference type="Gene3D" id="3.40.50.1390">
    <property type="entry name" value="Resolvase, N-terminal catalytic domain"/>
    <property type="match status" value="1"/>
</dbReference>
<dbReference type="AlphaFoldDB" id="A0A2T0LMQ8"/>